<evidence type="ECO:0000313" key="1">
    <source>
        <dbReference type="EMBL" id="KAH7677471.1"/>
    </source>
</evidence>
<reference evidence="2" key="1">
    <citation type="journal article" date="2022" name="Nat. Commun.">
        <title>Chromosome evolution and the genetic basis of agronomically important traits in greater yam.</title>
        <authorList>
            <person name="Bredeson J.V."/>
            <person name="Lyons J.B."/>
            <person name="Oniyinde I.O."/>
            <person name="Okereke N.R."/>
            <person name="Kolade O."/>
            <person name="Nnabue I."/>
            <person name="Nwadili C.O."/>
            <person name="Hribova E."/>
            <person name="Parker M."/>
            <person name="Nwogha J."/>
            <person name="Shu S."/>
            <person name="Carlson J."/>
            <person name="Kariba R."/>
            <person name="Muthemba S."/>
            <person name="Knop K."/>
            <person name="Barton G.J."/>
            <person name="Sherwood A.V."/>
            <person name="Lopez-Montes A."/>
            <person name="Asiedu R."/>
            <person name="Jamnadass R."/>
            <person name="Muchugi A."/>
            <person name="Goodstein D."/>
            <person name="Egesi C.N."/>
            <person name="Featherston J."/>
            <person name="Asfaw A."/>
            <person name="Simpson G.G."/>
            <person name="Dolezel J."/>
            <person name="Hendre P.S."/>
            <person name="Van Deynze A."/>
            <person name="Kumar P.L."/>
            <person name="Obidiegwu J.E."/>
            <person name="Bhattacharjee R."/>
            <person name="Rokhsar D.S."/>
        </authorList>
    </citation>
    <scope>NUCLEOTIDE SEQUENCE [LARGE SCALE GENOMIC DNA]</scope>
    <source>
        <strain evidence="2">cv. TDa95/00328</strain>
    </source>
</reference>
<evidence type="ECO:0000313" key="2">
    <source>
        <dbReference type="Proteomes" id="UP000827976"/>
    </source>
</evidence>
<accession>A0ACB7VS70</accession>
<organism evidence="1 2">
    <name type="scientific">Dioscorea alata</name>
    <name type="common">Purple yam</name>
    <dbReference type="NCBI Taxonomy" id="55571"/>
    <lineage>
        <taxon>Eukaryota</taxon>
        <taxon>Viridiplantae</taxon>
        <taxon>Streptophyta</taxon>
        <taxon>Embryophyta</taxon>
        <taxon>Tracheophyta</taxon>
        <taxon>Spermatophyta</taxon>
        <taxon>Magnoliopsida</taxon>
        <taxon>Liliopsida</taxon>
        <taxon>Dioscoreales</taxon>
        <taxon>Dioscoreaceae</taxon>
        <taxon>Dioscorea</taxon>
    </lineage>
</organism>
<name>A0ACB7VS70_DIOAL</name>
<proteinExistence type="predicted"/>
<dbReference type="Proteomes" id="UP000827976">
    <property type="component" value="Chromosome 7"/>
</dbReference>
<comment type="caution">
    <text evidence="1">The sequence shown here is derived from an EMBL/GenBank/DDBJ whole genome shotgun (WGS) entry which is preliminary data.</text>
</comment>
<keyword evidence="2" id="KW-1185">Reference proteome</keyword>
<dbReference type="EMBL" id="CM037017">
    <property type="protein sequence ID" value="KAH7677471.1"/>
    <property type="molecule type" value="Genomic_DNA"/>
</dbReference>
<protein>
    <submittedName>
        <fullName evidence="1">Proteinase inhibitor I20 protein</fullName>
    </submittedName>
</protein>
<sequence length="78" mass="8708">MADFKLSVALFLLLSGMVLFGDIQCRTLQKICPLYCLEDVKYMTCESSGNEKLDPVCNCCFAPQNCTLHLTNGNQIHC</sequence>
<gene>
    <name evidence="1" type="ORF">IHE45_07G086400</name>
</gene>